<evidence type="ECO:0000256" key="3">
    <source>
        <dbReference type="ARBA" id="ARBA00022679"/>
    </source>
</evidence>
<evidence type="ECO:0000313" key="11">
    <source>
        <dbReference type="Proteomes" id="UP001432161"/>
    </source>
</evidence>
<feature type="transmembrane region" description="Helical" evidence="8">
    <location>
        <begin position="379"/>
        <end position="400"/>
    </location>
</feature>
<evidence type="ECO:0000256" key="8">
    <source>
        <dbReference type="SAM" id="Phobius"/>
    </source>
</evidence>
<dbReference type="PANTHER" id="PTHR43289:SF6">
    <property type="entry name" value="SERINE_THREONINE-PROTEIN KINASE NEKL-3"/>
    <property type="match status" value="1"/>
</dbReference>
<gene>
    <name evidence="10" type="ORF">OHN36_20275</name>
</gene>
<dbReference type="SMART" id="SM00220">
    <property type="entry name" value="S_TKc"/>
    <property type="match status" value="1"/>
</dbReference>
<dbReference type="InterPro" id="IPR011009">
    <property type="entry name" value="Kinase-like_dom_sf"/>
</dbReference>
<evidence type="ECO:0000256" key="5">
    <source>
        <dbReference type="ARBA" id="ARBA00022777"/>
    </source>
</evidence>
<keyword evidence="11" id="KW-1185">Reference proteome</keyword>
<evidence type="ECO:0000313" key="10">
    <source>
        <dbReference type="EMBL" id="WUR39327.1"/>
    </source>
</evidence>
<dbReference type="EC" id="2.7.11.1" evidence="1"/>
<evidence type="ECO:0000256" key="6">
    <source>
        <dbReference type="ARBA" id="ARBA00022840"/>
    </source>
</evidence>
<feature type="region of interest" description="Disordered" evidence="7">
    <location>
        <begin position="401"/>
        <end position="420"/>
    </location>
</feature>
<dbReference type="Pfam" id="PF00069">
    <property type="entry name" value="Pkinase"/>
    <property type="match status" value="1"/>
</dbReference>
<feature type="domain" description="Protein kinase" evidence="9">
    <location>
        <begin position="9"/>
        <end position="273"/>
    </location>
</feature>
<protein>
    <recommendedName>
        <fullName evidence="1">non-specific serine/threonine protein kinase</fullName>
        <ecNumber evidence="1">2.7.11.1</ecNumber>
    </recommendedName>
</protein>
<dbReference type="InterPro" id="IPR000719">
    <property type="entry name" value="Prot_kinase_dom"/>
</dbReference>
<keyword evidence="5 10" id="KW-0418">Kinase</keyword>
<dbReference type="PROSITE" id="PS00108">
    <property type="entry name" value="PROTEIN_KINASE_ST"/>
    <property type="match status" value="1"/>
</dbReference>
<dbReference type="Proteomes" id="UP001432161">
    <property type="component" value="Chromosome"/>
</dbReference>
<dbReference type="PANTHER" id="PTHR43289">
    <property type="entry name" value="MITOGEN-ACTIVATED PROTEIN KINASE KINASE KINASE 20-RELATED"/>
    <property type="match status" value="1"/>
</dbReference>
<accession>A0ABZ1V415</accession>
<dbReference type="Gene3D" id="1.10.510.10">
    <property type="entry name" value="Transferase(Phosphotransferase) domain 1"/>
    <property type="match status" value="1"/>
</dbReference>
<dbReference type="EMBL" id="CP108330">
    <property type="protein sequence ID" value="WUR39327.1"/>
    <property type="molecule type" value="Genomic_DNA"/>
</dbReference>
<feature type="compositionally biased region" description="Acidic residues" evidence="7">
    <location>
        <begin position="280"/>
        <end position="299"/>
    </location>
</feature>
<evidence type="ECO:0000256" key="1">
    <source>
        <dbReference type="ARBA" id="ARBA00012513"/>
    </source>
</evidence>
<organism evidence="10 11">
    <name type="scientific">Streptomyces griseoaurantiacus</name>
    <dbReference type="NCBI Taxonomy" id="68213"/>
    <lineage>
        <taxon>Bacteria</taxon>
        <taxon>Bacillati</taxon>
        <taxon>Actinomycetota</taxon>
        <taxon>Actinomycetes</taxon>
        <taxon>Kitasatosporales</taxon>
        <taxon>Streptomycetaceae</taxon>
        <taxon>Streptomyces</taxon>
        <taxon>Streptomyces aurantiacus group</taxon>
    </lineage>
</organism>
<keyword evidence="2" id="KW-0723">Serine/threonine-protein kinase</keyword>
<evidence type="ECO:0000256" key="2">
    <source>
        <dbReference type="ARBA" id="ARBA00022527"/>
    </source>
</evidence>
<evidence type="ECO:0000256" key="7">
    <source>
        <dbReference type="SAM" id="MobiDB-lite"/>
    </source>
</evidence>
<keyword evidence="8" id="KW-0812">Transmembrane</keyword>
<sequence length="420" mass="43855">MARKIGSRYTAHQVLGRGSAGTVWLGEGPDGPVAVKLLREDLASDQELVGRFVQERTALLGLDHPHIVSVHDLVVDGNDLALVMDLVRGTDLRTRLDRERRMAPEAAVAIVADVADALAAAHAAGVVHRDVKPENVLLDMQGPLGPGGAHPALLTDFGVAKLIDTPRRTRATKIIGTPDYLAPEIVEGLPPRAAVDIYALATVLYELLAGFTPFGGGHPGAVLRRHVTETVAPLPGIPDELWQLLVQCLAKAPASRLRASELAARLREQLPSLAGMPPLDVDEPGSEPEEDEGAEDPAEGTEGGTAAGARGEPRVRRGAVPLVPGAKPDSNRDTHTSMRVPGPDELAGGARGTARVPRAAGAPRPGSARNRAMARRRRLTLGAAALVLVAAVGLGAWAALSDDEGDVPPQDSNNSAPAVP</sequence>
<keyword evidence="8" id="KW-1133">Transmembrane helix</keyword>
<evidence type="ECO:0000256" key="4">
    <source>
        <dbReference type="ARBA" id="ARBA00022741"/>
    </source>
</evidence>
<proteinExistence type="predicted"/>
<keyword evidence="3" id="KW-0808">Transferase</keyword>
<dbReference type="InterPro" id="IPR008271">
    <property type="entry name" value="Ser/Thr_kinase_AS"/>
</dbReference>
<evidence type="ECO:0000259" key="9">
    <source>
        <dbReference type="PROSITE" id="PS50011"/>
    </source>
</evidence>
<feature type="compositionally biased region" description="Polar residues" evidence="7">
    <location>
        <begin position="410"/>
        <end position="420"/>
    </location>
</feature>
<keyword evidence="4" id="KW-0547">Nucleotide-binding</keyword>
<dbReference type="SUPFAM" id="SSF56112">
    <property type="entry name" value="Protein kinase-like (PK-like)"/>
    <property type="match status" value="1"/>
</dbReference>
<name>A0ABZ1V415_9ACTN</name>
<keyword evidence="6" id="KW-0067">ATP-binding</keyword>
<dbReference type="PROSITE" id="PS50011">
    <property type="entry name" value="PROTEIN_KINASE_DOM"/>
    <property type="match status" value="1"/>
</dbReference>
<dbReference type="CDD" id="cd14014">
    <property type="entry name" value="STKc_PknB_like"/>
    <property type="match status" value="1"/>
</dbReference>
<reference evidence="10" key="1">
    <citation type="submission" date="2022-10" db="EMBL/GenBank/DDBJ databases">
        <title>The complete genomes of actinobacterial strains from the NBC collection.</title>
        <authorList>
            <person name="Joergensen T.S."/>
            <person name="Alvarez Arevalo M."/>
            <person name="Sterndorff E.B."/>
            <person name="Faurdal D."/>
            <person name="Vuksanovic O."/>
            <person name="Mourched A.-S."/>
            <person name="Charusanti P."/>
            <person name="Shaw S."/>
            <person name="Blin K."/>
            <person name="Weber T."/>
        </authorList>
    </citation>
    <scope>NUCLEOTIDE SEQUENCE</scope>
    <source>
        <strain evidence="10">NBC_00489</strain>
    </source>
</reference>
<keyword evidence="8" id="KW-0472">Membrane</keyword>
<dbReference type="Gene3D" id="3.30.200.20">
    <property type="entry name" value="Phosphorylase Kinase, domain 1"/>
    <property type="match status" value="1"/>
</dbReference>
<dbReference type="GO" id="GO:0016301">
    <property type="term" value="F:kinase activity"/>
    <property type="evidence" value="ECO:0007669"/>
    <property type="project" value="UniProtKB-KW"/>
</dbReference>
<feature type="region of interest" description="Disordered" evidence="7">
    <location>
        <begin position="269"/>
        <end position="372"/>
    </location>
</feature>
<feature type="compositionally biased region" description="Low complexity" evidence="7">
    <location>
        <begin position="352"/>
        <end position="371"/>
    </location>
</feature>